<evidence type="ECO:0000313" key="3">
    <source>
        <dbReference type="Proteomes" id="UP000562238"/>
    </source>
</evidence>
<dbReference type="SUPFAM" id="SSF48371">
    <property type="entry name" value="ARM repeat"/>
    <property type="match status" value="2"/>
</dbReference>
<organism evidence="2 3">
    <name type="scientific">Circaetus pectoralis</name>
    <name type="common">black-chested snake-eagle</name>
    <dbReference type="NCBI Taxonomy" id="321084"/>
    <lineage>
        <taxon>Eukaryota</taxon>
        <taxon>Metazoa</taxon>
        <taxon>Chordata</taxon>
        <taxon>Craniata</taxon>
        <taxon>Vertebrata</taxon>
        <taxon>Euteleostomi</taxon>
        <taxon>Archelosauria</taxon>
        <taxon>Archosauria</taxon>
        <taxon>Dinosauria</taxon>
        <taxon>Saurischia</taxon>
        <taxon>Theropoda</taxon>
        <taxon>Coelurosauria</taxon>
        <taxon>Aves</taxon>
        <taxon>Neognathae</taxon>
        <taxon>Neoaves</taxon>
        <taxon>Telluraves</taxon>
        <taxon>Accipitrimorphae</taxon>
        <taxon>Accipitriformes</taxon>
        <taxon>Accipitridae</taxon>
        <taxon>Accipitrinae</taxon>
        <taxon>Circaetus</taxon>
    </lineage>
</organism>
<dbReference type="GO" id="GO:0016301">
    <property type="term" value="F:kinase activity"/>
    <property type="evidence" value="ECO:0007669"/>
    <property type="project" value="UniProtKB-KW"/>
</dbReference>
<accession>A0A7L4A7W8</accession>
<dbReference type="EMBL" id="VZZV01000625">
    <property type="protein sequence ID" value="NXW21796.1"/>
    <property type="molecule type" value="Genomic_DNA"/>
</dbReference>
<proteinExistence type="predicted"/>
<dbReference type="Pfam" id="PF23606">
    <property type="entry name" value="HEAT_ULK4"/>
    <property type="match status" value="1"/>
</dbReference>
<feature type="non-terminal residue" evidence="2">
    <location>
        <position position="1"/>
    </location>
</feature>
<dbReference type="InterPro" id="IPR016024">
    <property type="entry name" value="ARM-type_fold"/>
</dbReference>
<dbReference type="Proteomes" id="UP000562238">
    <property type="component" value="Unassembled WGS sequence"/>
</dbReference>
<reference evidence="2 3" key="1">
    <citation type="submission" date="2019-09" db="EMBL/GenBank/DDBJ databases">
        <title>Bird 10,000 Genomes (B10K) Project - Family phase.</title>
        <authorList>
            <person name="Zhang G."/>
        </authorList>
    </citation>
    <scope>NUCLEOTIDE SEQUENCE [LARGE SCALE GENOMIC DNA]</scope>
    <source>
        <strain evidence="2">B10K-DU-010-60</strain>
        <tissue evidence="2">Muscle</tissue>
    </source>
</reference>
<comment type="caution">
    <text evidence="2">The sequence shown here is derived from an EMBL/GenBank/DDBJ whole genome shotgun (WGS) entry which is preliminary data.</text>
</comment>
<name>A0A7L4A7W8_9AVES</name>
<dbReference type="Gene3D" id="1.25.10.10">
    <property type="entry name" value="Leucine-rich Repeat Variant"/>
    <property type="match status" value="2"/>
</dbReference>
<evidence type="ECO:0000259" key="1">
    <source>
        <dbReference type="Pfam" id="PF23606"/>
    </source>
</evidence>
<keyword evidence="3" id="KW-1185">Reference proteome</keyword>
<dbReference type="InterPro" id="IPR011989">
    <property type="entry name" value="ARM-like"/>
</dbReference>
<dbReference type="InterPro" id="IPR045906">
    <property type="entry name" value="ULK4"/>
</dbReference>
<feature type="non-terminal residue" evidence="2">
    <location>
        <position position="681"/>
    </location>
</feature>
<dbReference type="PANTHER" id="PTHR46240">
    <property type="entry name" value="SER/THR PROTEIN KINASE ULK4"/>
    <property type="match status" value="1"/>
</dbReference>
<evidence type="ECO:0000313" key="2">
    <source>
        <dbReference type="EMBL" id="NXW21796.1"/>
    </source>
</evidence>
<dbReference type="AlphaFoldDB" id="A0A7L4A7W8"/>
<feature type="domain" description="Serine/threonine-protein kinase ULK4/RUNKEL HEAT repeats" evidence="1">
    <location>
        <begin position="262"/>
        <end position="470"/>
    </location>
</feature>
<protein>
    <submittedName>
        <fullName evidence="2">ULK4 kinase</fullName>
    </submittedName>
</protein>
<keyword evidence="2" id="KW-0418">Kinase</keyword>
<sequence>AIILLTELIRENFRNSKLKQCLLPALGELLYLVAREEEKREHPRECWVVPSAAYTVLMRCLREGEDRVVNHLAAKIIENVCTTLSCHAQGFITGEIGPVLWYLFTHSTVDSLKITAVSALCRITRYSPNAFQSVIEKVGLTAVLNSLANGICRIQQYMLTMFLAMLSCGMHLQRLIQEKDFVTTIIRLLESPSTFIRAKAFLVLLQVLINNREMLLLSCQARLVMYIERDSRKTMPGKEQQGGSEYLSKCLDLLIYHIVQELPGILGDVLTALTSVSGRKHPSTVQAKQLKMCLPMMPVVLHLVTSQVFRPQIVTEEFLFNYGTLLNFIRSIDSGETNLDGAIGQAASEELIKTTLSTFEAVTQHPVLLTIHRLTVEDCIFPPLVSLVHSQNVEWRLFSLRLLSETTSLLLSHEVMAEEKGESPDSNSKLLSLIRDSLLPQYEHILLAPDPVPMYALKLLVALTEHSPASSSSNLAKGKLDYFIWGFFLLFLQEHQDSILGNTMQTVIALLNNMVANKSTNMMLLFEEGLAHHICNLLIETVALYLEADDKSSTKTENALLLSLLDILHCMLMYTANIVRQTLQAQKSGAGGDTQAAEDLLLINKPLMDLISLLIQLLPSEDTEIFVSASQCLSLLVQLYGGNGQESMSPENIDSFAEVLKSRKDTQQLKLLLRIVKRLVS</sequence>
<dbReference type="PANTHER" id="PTHR46240:SF1">
    <property type="entry name" value="SERINE_THREONINE-PROTEIN KINASE ULK4"/>
    <property type="match status" value="1"/>
</dbReference>
<gene>
    <name evidence="2" type="primary">Ulk4_1</name>
    <name evidence="2" type="ORF">CIRPEC_R05955</name>
</gene>
<keyword evidence="2" id="KW-0808">Transferase</keyword>
<dbReference type="InterPro" id="IPR056981">
    <property type="entry name" value="HEAT_ULK4_RUNKEL"/>
</dbReference>